<evidence type="ECO:0000313" key="2">
    <source>
        <dbReference type="Proteomes" id="UP000698222"/>
    </source>
</evidence>
<evidence type="ECO:0000313" key="1">
    <source>
        <dbReference type="EMBL" id="MBP2407291.1"/>
    </source>
</evidence>
<proteinExistence type="predicted"/>
<dbReference type="InterPro" id="IPR006748">
    <property type="entry name" value="NH2Glyco/OHUrea_AB-resist_kin"/>
</dbReference>
<dbReference type="Pfam" id="PF04655">
    <property type="entry name" value="APH_6_hur"/>
    <property type="match status" value="1"/>
</dbReference>
<sequence length="321" mass="34785">MTMRWLPTVDEAFRHRVLGQDDEACRAWLDSISGVCDDVARRWELEQAGPPSFGGTGIVLPVTVRGTRPAALKLLSPIADVHAEHRALSALHGHGTVEVHDADLERSALLLEFMDGPTLAEVSKRMRSLEAVSIAGRVAGRIAEVPAPRDAPQLAEGAGPWLEQLEEQHEAAHRLGIAVDGRTFAAAVGAVERLGRTRSGTLTHGDLSFENIMRPGDGTWIAIDPLFVAGPVEHEAHTVLRSLLPKIVGAPDPGAAMTEVVRAFCTAADADPALALDISYARFVASFYWESQHQGDPENIERLREATRYAGTLHRRHPPSD</sequence>
<gene>
    <name evidence="1" type="ORF">JOF44_000194</name>
</gene>
<dbReference type="SUPFAM" id="SSF56112">
    <property type="entry name" value="Protein kinase-like (PK-like)"/>
    <property type="match status" value="1"/>
</dbReference>
<dbReference type="Proteomes" id="UP000698222">
    <property type="component" value="Unassembled WGS sequence"/>
</dbReference>
<comment type="caution">
    <text evidence="1">The sequence shown here is derived from an EMBL/GenBank/DDBJ whole genome shotgun (WGS) entry which is preliminary data.</text>
</comment>
<protein>
    <submittedName>
        <fullName evidence="1">Streptomycin 6-kinase</fullName>
        <ecNumber evidence="1">2.7.1.72</ecNumber>
    </submittedName>
</protein>
<name>A0ABS4YES4_9MICO</name>
<keyword evidence="1" id="KW-0808">Transferase</keyword>
<dbReference type="RefSeq" id="WP_209886272.1">
    <property type="nucleotide sequence ID" value="NZ_BAAAJV010000032.1"/>
</dbReference>
<organism evidence="1 2">
    <name type="scientific">Brachybacterium fresconis</name>
    <dbReference type="NCBI Taxonomy" id="173363"/>
    <lineage>
        <taxon>Bacteria</taxon>
        <taxon>Bacillati</taxon>
        <taxon>Actinomycetota</taxon>
        <taxon>Actinomycetes</taxon>
        <taxon>Micrococcales</taxon>
        <taxon>Dermabacteraceae</taxon>
        <taxon>Brachybacterium</taxon>
    </lineage>
</organism>
<dbReference type="EC" id="2.7.1.72" evidence="1"/>
<reference evidence="1 2" key="1">
    <citation type="submission" date="2021-03" db="EMBL/GenBank/DDBJ databases">
        <title>Sequencing the genomes of 1000 actinobacteria strains.</title>
        <authorList>
            <person name="Klenk H.-P."/>
        </authorList>
    </citation>
    <scope>NUCLEOTIDE SEQUENCE [LARGE SCALE GENOMIC DNA]</scope>
    <source>
        <strain evidence="1 2">DSM 14564</strain>
    </source>
</reference>
<dbReference type="GO" id="GO:0050300">
    <property type="term" value="F:aminoglycoside 6-kinase activity"/>
    <property type="evidence" value="ECO:0007669"/>
    <property type="project" value="UniProtKB-EC"/>
</dbReference>
<dbReference type="EMBL" id="JAGIOC010000001">
    <property type="protein sequence ID" value="MBP2407291.1"/>
    <property type="molecule type" value="Genomic_DNA"/>
</dbReference>
<keyword evidence="2" id="KW-1185">Reference proteome</keyword>
<dbReference type="InterPro" id="IPR011009">
    <property type="entry name" value="Kinase-like_dom_sf"/>
</dbReference>
<accession>A0ABS4YES4</accession>